<dbReference type="PROSITE" id="PS00455">
    <property type="entry name" value="AMP_BINDING"/>
    <property type="match status" value="1"/>
</dbReference>
<dbReference type="InterPro" id="IPR001242">
    <property type="entry name" value="Condensation_dom"/>
</dbReference>
<keyword evidence="7" id="KW-1185">Reference proteome</keyword>
<dbReference type="InterPro" id="IPR000873">
    <property type="entry name" value="AMP-dep_synth/lig_dom"/>
</dbReference>
<dbReference type="InterPro" id="IPR010071">
    <property type="entry name" value="AA_adenyl_dom"/>
</dbReference>
<keyword evidence="2" id="KW-0596">Phosphopantetheine</keyword>
<proteinExistence type="predicted"/>
<evidence type="ECO:0000256" key="4">
    <source>
        <dbReference type="SAM" id="MobiDB-lite"/>
    </source>
</evidence>
<dbReference type="GO" id="GO:0008610">
    <property type="term" value="P:lipid biosynthetic process"/>
    <property type="evidence" value="ECO:0007669"/>
    <property type="project" value="UniProtKB-ARBA"/>
</dbReference>
<dbReference type="GO" id="GO:0005737">
    <property type="term" value="C:cytoplasm"/>
    <property type="evidence" value="ECO:0007669"/>
    <property type="project" value="TreeGrafter"/>
</dbReference>
<dbReference type="GO" id="GO:0003824">
    <property type="term" value="F:catalytic activity"/>
    <property type="evidence" value="ECO:0007669"/>
    <property type="project" value="InterPro"/>
</dbReference>
<dbReference type="NCBIfam" id="TIGR01733">
    <property type="entry name" value="AA-adenyl-dom"/>
    <property type="match status" value="1"/>
</dbReference>
<dbReference type="Pfam" id="PF00550">
    <property type="entry name" value="PP-binding"/>
    <property type="match status" value="1"/>
</dbReference>
<evidence type="ECO:0000256" key="1">
    <source>
        <dbReference type="ARBA" id="ARBA00001957"/>
    </source>
</evidence>
<dbReference type="Pfam" id="PF00501">
    <property type="entry name" value="AMP-binding"/>
    <property type="match status" value="1"/>
</dbReference>
<dbReference type="Proteomes" id="UP000546642">
    <property type="component" value="Unassembled WGS sequence"/>
</dbReference>
<dbReference type="PANTHER" id="PTHR45527">
    <property type="entry name" value="NONRIBOSOMAL PEPTIDE SYNTHETASE"/>
    <property type="match status" value="1"/>
</dbReference>
<protein>
    <submittedName>
        <fullName evidence="6">Amino acid adenylation domain-containing protein</fullName>
    </submittedName>
</protein>
<keyword evidence="3" id="KW-0597">Phosphoprotein</keyword>
<dbReference type="Gene3D" id="3.30.300.30">
    <property type="match status" value="1"/>
</dbReference>
<dbReference type="AlphaFoldDB" id="A0A7W9YE89"/>
<dbReference type="SMART" id="SM00823">
    <property type="entry name" value="PKS_PP"/>
    <property type="match status" value="1"/>
</dbReference>
<dbReference type="Pfam" id="PF00668">
    <property type="entry name" value="Condensation"/>
    <property type="match status" value="1"/>
</dbReference>
<evidence type="ECO:0000256" key="3">
    <source>
        <dbReference type="ARBA" id="ARBA00022553"/>
    </source>
</evidence>
<dbReference type="CDD" id="cd12117">
    <property type="entry name" value="A_NRPS_Srf_like"/>
    <property type="match status" value="1"/>
</dbReference>
<evidence type="ECO:0000259" key="5">
    <source>
        <dbReference type="PROSITE" id="PS50075"/>
    </source>
</evidence>
<evidence type="ECO:0000313" key="7">
    <source>
        <dbReference type="Proteomes" id="UP000546642"/>
    </source>
</evidence>
<dbReference type="Gene3D" id="2.30.38.10">
    <property type="entry name" value="Luciferase, Domain 3"/>
    <property type="match status" value="1"/>
</dbReference>
<dbReference type="Pfam" id="PF13193">
    <property type="entry name" value="AMP-binding_C"/>
    <property type="match status" value="1"/>
</dbReference>
<reference evidence="6 7" key="1">
    <citation type="submission" date="2020-08" db="EMBL/GenBank/DDBJ databases">
        <title>Sequencing the genomes of 1000 actinobacteria strains.</title>
        <authorList>
            <person name="Klenk H.-P."/>
        </authorList>
    </citation>
    <scope>NUCLEOTIDE SEQUENCE [LARGE SCALE GENOMIC DNA]</scope>
    <source>
        <strain evidence="6 7">DSM 46659</strain>
    </source>
</reference>
<dbReference type="InterPro" id="IPR023213">
    <property type="entry name" value="CAT-like_dom_sf"/>
</dbReference>
<dbReference type="SUPFAM" id="SSF56801">
    <property type="entry name" value="Acetyl-CoA synthetase-like"/>
    <property type="match status" value="1"/>
</dbReference>
<dbReference type="CDD" id="cd19543">
    <property type="entry name" value="DCL_NRPS"/>
    <property type="match status" value="1"/>
</dbReference>
<feature type="domain" description="Carrier" evidence="5">
    <location>
        <begin position="1003"/>
        <end position="1080"/>
    </location>
</feature>
<dbReference type="RefSeq" id="WP_184073189.1">
    <property type="nucleotide sequence ID" value="NZ_JACHDS010000001.1"/>
</dbReference>
<dbReference type="GO" id="GO:0031177">
    <property type="term" value="F:phosphopantetheine binding"/>
    <property type="evidence" value="ECO:0007669"/>
    <property type="project" value="InterPro"/>
</dbReference>
<gene>
    <name evidence="6" type="ORF">HNR23_000557</name>
</gene>
<feature type="region of interest" description="Disordered" evidence="4">
    <location>
        <begin position="1083"/>
        <end position="1107"/>
    </location>
</feature>
<name>A0A7W9YE89_9ACTN</name>
<evidence type="ECO:0000313" key="6">
    <source>
        <dbReference type="EMBL" id="MBB6170497.1"/>
    </source>
</evidence>
<dbReference type="Gene3D" id="3.30.559.30">
    <property type="entry name" value="Nonribosomal peptide synthetase, condensation domain"/>
    <property type="match status" value="1"/>
</dbReference>
<dbReference type="PANTHER" id="PTHR45527:SF1">
    <property type="entry name" value="FATTY ACID SYNTHASE"/>
    <property type="match status" value="1"/>
</dbReference>
<dbReference type="Gene3D" id="3.40.50.980">
    <property type="match status" value="2"/>
</dbReference>
<dbReference type="SUPFAM" id="SSF47336">
    <property type="entry name" value="ACP-like"/>
    <property type="match status" value="1"/>
</dbReference>
<dbReference type="InterPro" id="IPR009081">
    <property type="entry name" value="PP-bd_ACP"/>
</dbReference>
<dbReference type="PROSITE" id="PS50075">
    <property type="entry name" value="CARRIER"/>
    <property type="match status" value="1"/>
</dbReference>
<dbReference type="InterPro" id="IPR036736">
    <property type="entry name" value="ACP-like_sf"/>
</dbReference>
<comment type="cofactor">
    <cofactor evidence="1">
        <name>pantetheine 4'-phosphate</name>
        <dbReference type="ChEBI" id="CHEBI:47942"/>
    </cofactor>
</comment>
<dbReference type="EMBL" id="JACHDS010000001">
    <property type="protein sequence ID" value="MBB6170497.1"/>
    <property type="molecule type" value="Genomic_DNA"/>
</dbReference>
<comment type="caution">
    <text evidence="6">The sequence shown here is derived from an EMBL/GenBank/DDBJ whole genome shotgun (WGS) entry which is preliminary data.</text>
</comment>
<dbReference type="InterPro" id="IPR020806">
    <property type="entry name" value="PKS_PP-bd"/>
</dbReference>
<dbReference type="InterPro" id="IPR045851">
    <property type="entry name" value="AMP-bd_C_sf"/>
</dbReference>
<organism evidence="6 7">
    <name type="scientific">Nocardiopsis mwathae</name>
    <dbReference type="NCBI Taxonomy" id="1472723"/>
    <lineage>
        <taxon>Bacteria</taxon>
        <taxon>Bacillati</taxon>
        <taxon>Actinomycetota</taxon>
        <taxon>Actinomycetes</taxon>
        <taxon>Streptosporangiales</taxon>
        <taxon>Nocardiopsidaceae</taxon>
        <taxon>Nocardiopsis</taxon>
    </lineage>
</organism>
<dbReference type="GO" id="GO:0044550">
    <property type="term" value="P:secondary metabolite biosynthetic process"/>
    <property type="evidence" value="ECO:0007669"/>
    <property type="project" value="TreeGrafter"/>
</dbReference>
<accession>A0A7W9YE89</accession>
<dbReference type="Gene3D" id="1.10.1200.10">
    <property type="entry name" value="ACP-like"/>
    <property type="match status" value="1"/>
</dbReference>
<feature type="region of interest" description="Disordered" evidence="4">
    <location>
        <begin position="215"/>
        <end position="234"/>
    </location>
</feature>
<dbReference type="Gene3D" id="3.30.559.10">
    <property type="entry name" value="Chloramphenicol acetyltransferase-like domain"/>
    <property type="match status" value="1"/>
</dbReference>
<dbReference type="GO" id="GO:0043041">
    <property type="term" value="P:amino acid activation for nonribosomal peptide biosynthetic process"/>
    <property type="evidence" value="ECO:0007669"/>
    <property type="project" value="TreeGrafter"/>
</dbReference>
<dbReference type="InterPro" id="IPR020845">
    <property type="entry name" value="AMP-binding_CS"/>
</dbReference>
<dbReference type="SUPFAM" id="SSF52777">
    <property type="entry name" value="CoA-dependent acyltransferases"/>
    <property type="match status" value="2"/>
</dbReference>
<dbReference type="InterPro" id="IPR025110">
    <property type="entry name" value="AMP-bd_C"/>
</dbReference>
<evidence type="ECO:0000256" key="2">
    <source>
        <dbReference type="ARBA" id="ARBA00022450"/>
    </source>
</evidence>
<sequence length="1126" mass="122370">MIEKANIESVSGLAAMQKGMFFSYALDTGSEAYVEQFDFAGTGAIDAGLLRSALAATSRHYSALRTVFSFERTDDPYQLVLKEWPPQIREVDHRDRDDAEQAVEEFKAADRAAGFDLGRDVLLRAALLRTGDDRWHLVVTFHHIILDGWSLAPLFQTWFGYYDELARTGALTQRYEARPYADYIAWYEDRHDEDEARRFWTEALEGYERPAGLPRDRRGALSAASGASGATGGTADHVDAAHRFELPQDLHDGLTDLARRLAVTPNSVFQTVWGVVLQKFTYSDDVVFGSVVSGRNAGMDGIEDMLGLFTNTQPVRVTAGEDTGFAGLCRAVHAASLRAGRYEHFPLYEVQSLSPLRNALLNHVVAFENYPLSEQLRDFGAGGGGAQGAEDGPRFLGVDVFERTSYDFTVVVTPGPRLGIAFLYNAAVHSDGLMETLERCLTAVLAEAVKEPDVRVRDIALWEPDPHTAPPVSAVPEPSEAPAPAEVPPIPLDASLTEVFADVVRRSPDRTAMVWRGTAYTYRGLDLWSDALARDLAGRGAGPGTGIGVLADRRPELVAALLAILKAGSHYVPVDTKDAPARIEAVLADAGVRHLCTVAGFADRVPASVETVLVEEPAPDTAPDAAPGAAAPVRPSGGGDHAYLMYTSGSTGTPKGCYITHRNVLRLFADQEFVDFREEQVALFVNSPAFDGSTLEVWGALLTGGTLVLPDEEVDLLDADRFRDTVLRHRVRNVTIPTVLFNQHCDHDPGVFAPLRYLCIVGSALSVRHVAAVAQACPDVKLVNGYGPTENTVFSTTHTIRPRDLEGDRVPIGTAIGHSTAYVLDRGLNPLPPGAVGELCVGGEGVSAGYRDRPELDRDRFVVAPRIPGERLYRTGDLVRGLPDGALDCLGRMDDQVKVGGFRVELGEVENALRAVEGVEDAVVIAVERERGTQLAGYYVAGGEPAPNRVRRELGAALAAYMVPATLVRIDAVPLNRNGKVDKEELARIRASAESDRPRRERGPAPDMERTLHETFADVLETDPDSLDVERNLFDLGVTSLTLVAVRNRLRTKLDRDLPLTLFFEFTSIAALAAHLDAPAGALAPARRPDPEEPDRADDGAQEQAVRTRMLMTRMMDDNEGGVDNG</sequence>